<dbReference type="GO" id="GO:0005524">
    <property type="term" value="F:ATP binding"/>
    <property type="evidence" value="ECO:0007669"/>
    <property type="project" value="UniProtKB-KW"/>
</dbReference>
<dbReference type="Gene3D" id="3.40.50.300">
    <property type="entry name" value="P-loop containing nucleotide triphosphate hydrolases"/>
    <property type="match status" value="1"/>
</dbReference>
<feature type="domain" description="ABC transporter" evidence="3">
    <location>
        <begin position="12"/>
        <end position="249"/>
    </location>
</feature>
<dbReference type="RefSeq" id="WP_106347432.1">
    <property type="nucleotide sequence ID" value="NZ_PVUE01000001.1"/>
</dbReference>
<reference evidence="4 5" key="1">
    <citation type="submission" date="2018-03" db="EMBL/GenBank/DDBJ databases">
        <title>Genomic Encyclopedia of Archaeal and Bacterial Type Strains, Phase II (KMG-II): from individual species to whole genera.</title>
        <authorList>
            <person name="Goeker M."/>
        </authorList>
    </citation>
    <scope>NUCLEOTIDE SEQUENCE [LARGE SCALE GENOMIC DNA]</scope>
    <source>
        <strain evidence="4 5">DSM 100065</strain>
    </source>
</reference>
<dbReference type="Proteomes" id="UP000237752">
    <property type="component" value="Unassembled WGS sequence"/>
</dbReference>
<dbReference type="InterPro" id="IPR017871">
    <property type="entry name" value="ABC_transporter-like_CS"/>
</dbReference>
<dbReference type="InterPro" id="IPR003439">
    <property type="entry name" value="ABC_transporter-like_ATP-bd"/>
</dbReference>
<sequence>MTATITDRSTVLSARDLVKTYPGGRGKESVTALDGVSFTAEPGTVLGLLGPNGAGKSTTVKILTTLSRADSGTAYVAGHDISASPGEVRRLIGFVAQKPVTDPMDTGRENLELAARIHGQTRRDARLRANELLDRFNLTDAADRLVRTYSGGMARKLDVAIGLVNRPQVLFLDEPTTGLDPQARSEMWQEVGRLAGEDQMTILLTTHYLDEADHLAAHLVIVDEGHVVAEGSPDALKSELRGDTVIIELASEGDVSAARAALDRLPEPREFVVDGAVLRGRADHGGRALPGAIGVLEAAGIAIESATVSRPSLDDVYLKHTGRSFTAAKGDES</sequence>
<dbReference type="PROSITE" id="PS00211">
    <property type="entry name" value="ABC_TRANSPORTER_1"/>
    <property type="match status" value="1"/>
</dbReference>
<dbReference type="InterPro" id="IPR027417">
    <property type="entry name" value="P-loop_NTPase"/>
</dbReference>
<proteinExistence type="predicted"/>
<keyword evidence="5" id="KW-1185">Reference proteome</keyword>
<dbReference type="OrthoDB" id="9804819at2"/>
<dbReference type="PROSITE" id="PS50893">
    <property type="entry name" value="ABC_TRANSPORTER_2"/>
    <property type="match status" value="1"/>
</dbReference>
<name>A0A2T1A7V1_9ACTN</name>
<dbReference type="EMBL" id="PVUE01000001">
    <property type="protein sequence ID" value="PRZ44418.1"/>
    <property type="molecule type" value="Genomic_DNA"/>
</dbReference>
<dbReference type="AlphaFoldDB" id="A0A2T1A7V1"/>
<organism evidence="4 5">
    <name type="scientific">Antricoccus suffuscus</name>
    <dbReference type="NCBI Taxonomy" id="1629062"/>
    <lineage>
        <taxon>Bacteria</taxon>
        <taxon>Bacillati</taxon>
        <taxon>Actinomycetota</taxon>
        <taxon>Actinomycetes</taxon>
        <taxon>Geodermatophilales</taxon>
        <taxon>Antricoccaceae</taxon>
        <taxon>Antricoccus</taxon>
    </lineage>
</organism>
<dbReference type="GO" id="GO:0016887">
    <property type="term" value="F:ATP hydrolysis activity"/>
    <property type="evidence" value="ECO:0007669"/>
    <property type="project" value="InterPro"/>
</dbReference>
<evidence type="ECO:0000313" key="4">
    <source>
        <dbReference type="EMBL" id="PRZ44418.1"/>
    </source>
</evidence>
<keyword evidence="2 4" id="KW-0067">ATP-binding</keyword>
<evidence type="ECO:0000256" key="1">
    <source>
        <dbReference type="ARBA" id="ARBA00022741"/>
    </source>
</evidence>
<comment type="caution">
    <text evidence="4">The sequence shown here is derived from an EMBL/GenBank/DDBJ whole genome shotgun (WGS) entry which is preliminary data.</text>
</comment>
<dbReference type="SMART" id="SM00382">
    <property type="entry name" value="AAA"/>
    <property type="match status" value="1"/>
</dbReference>
<dbReference type="SUPFAM" id="SSF52540">
    <property type="entry name" value="P-loop containing nucleoside triphosphate hydrolases"/>
    <property type="match status" value="1"/>
</dbReference>
<keyword evidence="1" id="KW-0547">Nucleotide-binding</keyword>
<protein>
    <submittedName>
        <fullName evidence="4">ABC-2 type transport system ATP-binding protein</fullName>
    </submittedName>
</protein>
<gene>
    <name evidence="4" type="ORF">CLV47_101544</name>
</gene>
<dbReference type="InterPro" id="IPR003593">
    <property type="entry name" value="AAA+_ATPase"/>
</dbReference>
<evidence type="ECO:0000313" key="5">
    <source>
        <dbReference type="Proteomes" id="UP000237752"/>
    </source>
</evidence>
<evidence type="ECO:0000256" key="2">
    <source>
        <dbReference type="ARBA" id="ARBA00022840"/>
    </source>
</evidence>
<dbReference type="PANTHER" id="PTHR43582:SF5">
    <property type="entry name" value="ABC TRANSPORTER"/>
    <property type="match status" value="1"/>
</dbReference>
<accession>A0A2T1A7V1</accession>
<dbReference type="PANTHER" id="PTHR43582">
    <property type="entry name" value="LINEARMYCIN RESISTANCE ATP-BINDING PROTEIN LNRL"/>
    <property type="match status" value="1"/>
</dbReference>
<dbReference type="Pfam" id="PF00005">
    <property type="entry name" value="ABC_tran"/>
    <property type="match status" value="1"/>
</dbReference>
<evidence type="ECO:0000259" key="3">
    <source>
        <dbReference type="PROSITE" id="PS50893"/>
    </source>
</evidence>